<feature type="region of interest" description="Disordered" evidence="14">
    <location>
        <begin position="449"/>
        <end position="489"/>
    </location>
</feature>
<protein>
    <recommendedName>
        <fullName evidence="13">Ubiquinol oxidase</fullName>
        <ecNumber evidence="13">1.10.3.11</ecNumber>
    </recommendedName>
</protein>
<evidence type="ECO:0000256" key="5">
    <source>
        <dbReference type="ARBA" id="ARBA00022660"/>
    </source>
</evidence>
<evidence type="ECO:0000256" key="6">
    <source>
        <dbReference type="ARBA" id="ARBA00022692"/>
    </source>
</evidence>
<organism evidence="15 16">
    <name type="scientific">Coccomyxa viridis</name>
    <dbReference type="NCBI Taxonomy" id="1274662"/>
    <lineage>
        <taxon>Eukaryota</taxon>
        <taxon>Viridiplantae</taxon>
        <taxon>Chlorophyta</taxon>
        <taxon>core chlorophytes</taxon>
        <taxon>Trebouxiophyceae</taxon>
        <taxon>Trebouxiophyceae incertae sedis</taxon>
        <taxon>Coccomyxaceae</taxon>
        <taxon>Coccomyxa</taxon>
    </lineage>
</organism>
<comment type="similarity">
    <text evidence="3 13">Belongs to the alternative oxidase family.</text>
</comment>
<dbReference type="InterPro" id="IPR038659">
    <property type="entry name" value="AOX_sf"/>
</dbReference>
<name>A0ABP1FUS6_9CHLO</name>
<comment type="caution">
    <text evidence="15">The sequence shown here is derived from an EMBL/GenBank/DDBJ whole genome shotgun (WGS) entry which is preliminary data.</text>
</comment>
<keyword evidence="10 13" id="KW-0560">Oxidoreductase</keyword>
<keyword evidence="8 13" id="KW-0249">Electron transport</keyword>
<evidence type="ECO:0000256" key="12">
    <source>
        <dbReference type="ARBA" id="ARBA00023136"/>
    </source>
</evidence>
<gene>
    <name evidence="15" type="primary">g5199</name>
    <name evidence="15" type="ORF">VP750_LOCUS4445</name>
</gene>
<evidence type="ECO:0000256" key="9">
    <source>
        <dbReference type="ARBA" id="ARBA00022989"/>
    </source>
</evidence>
<evidence type="ECO:0000256" key="7">
    <source>
        <dbReference type="ARBA" id="ARBA00022723"/>
    </source>
</evidence>
<accession>A0ABP1FUS6</accession>
<proteinExistence type="inferred from homology"/>
<evidence type="ECO:0000256" key="3">
    <source>
        <dbReference type="ARBA" id="ARBA00008388"/>
    </source>
</evidence>
<evidence type="ECO:0000256" key="14">
    <source>
        <dbReference type="SAM" id="MobiDB-lite"/>
    </source>
</evidence>
<sequence length="489" mass="55790">MRLALQPRAGNLAAVPSPSVAPLRAGPAAERSFCLRSRRLSIAALTNKQETAAVSAQKDRPQVLTSADNEDCSVFVAPDGNIQEVMCCDYGFRSGFGRLYQGGDGEIPKSAFALGWDNFRKEAKQLRRSFRFNEYKEIRAQNPPRNFFTRFLSSINKQIVKGLAATDLKLEEAGLLPEIEEEKLPEDITDEDGNLLNDCAEVRQKLRQMQLHNDLVYEREKTRQSSPQHAKAPWIINFAYFALCYVLDVIYDKRPIQRFWFLEVVARMPYFSYISMLHLYESLGWWRAGAELRRIHFAEEWNELHHLQIMESLGGDQYWIDRFAAQHAAVFYYWVLVFFFAFSPELAYVFSELVEGHATDTYDTFLTENKELLSSLPPPLVALEYYKSGDLYLFDSLQTTGTDPKRRPACNNLYDVFCNIADDEREHVKTMKACRDYSIVSDIAQKKLTGQNGKDDMTPDLSATSGSGKVRGKQVETAGIKQMDTSEMA</sequence>
<comment type="catalytic activity">
    <reaction evidence="1 13">
        <text>2 a ubiquinol + O2 = 2 a ubiquinone + 2 H2O</text>
        <dbReference type="Rhea" id="RHEA:30255"/>
        <dbReference type="Rhea" id="RHEA-COMP:9565"/>
        <dbReference type="Rhea" id="RHEA-COMP:9566"/>
        <dbReference type="ChEBI" id="CHEBI:15377"/>
        <dbReference type="ChEBI" id="CHEBI:15379"/>
        <dbReference type="ChEBI" id="CHEBI:16389"/>
        <dbReference type="ChEBI" id="CHEBI:17976"/>
        <dbReference type="EC" id="1.10.3.11"/>
    </reaction>
</comment>
<dbReference type="PANTHER" id="PTHR31803:SF19">
    <property type="entry name" value="UBIQUINOL OXIDASE"/>
    <property type="match status" value="1"/>
</dbReference>
<dbReference type="Pfam" id="PF01786">
    <property type="entry name" value="AOX"/>
    <property type="match status" value="1"/>
</dbReference>
<dbReference type="EC" id="1.10.3.11" evidence="13"/>
<keyword evidence="4" id="KW-0813">Transport</keyword>
<dbReference type="Proteomes" id="UP001497392">
    <property type="component" value="Unassembled WGS sequence"/>
</dbReference>
<keyword evidence="12 13" id="KW-0472">Membrane</keyword>
<comment type="subcellular location">
    <subcellularLocation>
        <location evidence="2">Membrane</location>
    </subcellularLocation>
</comment>
<dbReference type="InterPro" id="IPR002680">
    <property type="entry name" value="AOX"/>
</dbReference>
<evidence type="ECO:0000256" key="2">
    <source>
        <dbReference type="ARBA" id="ARBA00004370"/>
    </source>
</evidence>
<comment type="cofactor">
    <cofactor evidence="13">
        <name>Fe cation</name>
        <dbReference type="ChEBI" id="CHEBI:24875"/>
    </cofactor>
    <text evidence="13">Binds 2 iron ions per subunit.</text>
</comment>
<evidence type="ECO:0000256" key="13">
    <source>
        <dbReference type="RuleBase" id="RU003779"/>
    </source>
</evidence>
<keyword evidence="9" id="KW-1133">Transmembrane helix</keyword>
<keyword evidence="16" id="KW-1185">Reference proteome</keyword>
<keyword evidence="6 13" id="KW-0812">Transmembrane</keyword>
<evidence type="ECO:0000256" key="8">
    <source>
        <dbReference type="ARBA" id="ARBA00022982"/>
    </source>
</evidence>
<keyword evidence="7 13" id="KW-0479">Metal-binding</keyword>
<evidence type="ECO:0000256" key="1">
    <source>
        <dbReference type="ARBA" id="ARBA00001192"/>
    </source>
</evidence>
<evidence type="ECO:0000256" key="4">
    <source>
        <dbReference type="ARBA" id="ARBA00022448"/>
    </source>
</evidence>
<dbReference type="EMBL" id="CAXHTA020000007">
    <property type="protein sequence ID" value="CAL5222786.1"/>
    <property type="molecule type" value="Genomic_DNA"/>
</dbReference>
<reference evidence="15 16" key="1">
    <citation type="submission" date="2024-06" db="EMBL/GenBank/DDBJ databases">
        <authorList>
            <person name="Kraege A."/>
            <person name="Thomma B."/>
        </authorList>
    </citation>
    <scope>NUCLEOTIDE SEQUENCE [LARGE SCALE GENOMIC DNA]</scope>
</reference>
<evidence type="ECO:0000256" key="11">
    <source>
        <dbReference type="ARBA" id="ARBA00023004"/>
    </source>
</evidence>
<evidence type="ECO:0000313" key="15">
    <source>
        <dbReference type="EMBL" id="CAL5222786.1"/>
    </source>
</evidence>
<evidence type="ECO:0000313" key="16">
    <source>
        <dbReference type="Proteomes" id="UP001497392"/>
    </source>
</evidence>
<dbReference type="PANTHER" id="PTHR31803">
    <property type="entry name" value="ALTERNATIVE OXIDASE"/>
    <property type="match status" value="1"/>
</dbReference>
<dbReference type="Gene3D" id="1.20.1260.140">
    <property type="entry name" value="Alternative oxidase"/>
    <property type="match status" value="1"/>
</dbReference>
<keyword evidence="5 13" id="KW-0679">Respiratory chain</keyword>
<evidence type="ECO:0000256" key="10">
    <source>
        <dbReference type="ARBA" id="ARBA00023002"/>
    </source>
</evidence>
<keyword evidence="11 13" id="KW-0408">Iron</keyword>